<proteinExistence type="predicted"/>
<dbReference type="AlphaFoldDB" id="A0A366Y552"/>
<accession>A0A366Y552</accession>
<sequence>MVINEKDLYSQGLRINVQNVDVYYEKYDHPYQKNKPTFLMIHGFLSSTFSFRKLLPFLISEYSAISLDLPGFGKTEKSTKFIYSYQNYGKLVVDFIKQLKLKNVIIVGHSMGGQIALQVAKQAPELVKKCILIGASSYLKRAKRVAVYSSYIPFVTWFMKRWFEKKDVKENLLTVVHNKNLVDDELIQGYSKPFEDKHFLDCMIRLLRHREGDLSSEELQKINTPCLLIWGKEDKVVPVNIGQKLVHDLQHAELKIYEKTGHLVCEEKPERLYKDILSFI</sequence>
<protein>
    <submittedName>
        <fullName evidence="2">Alpha/beta hydrolase</fullName>
    </submittedName>
</protein>
<organism evidence="2 3">
    <name type="scientific">Bacillus taeanensis</name>
    <dbReference type="NCBI Taxonomy" id="273032"/>
    <lineage>
        <taxon>Bacteria</taxon>
        <taxon>Bacillati</taxon>
        <taxon>Bacillota</taxon>
        <taxon>Bacilli</taxon>
        <taxon>Bacillales</taxon>
        <taxon>Bacillaceae</taxon>
        <taxon>Bacillus</taxon>
    </lineage>
</organism>
<keyword evidence="3" id="KW-1185">Reference proteome</keyword>
<comment type="caution">
    <text evidence="2">The sequence shown here is derived from an EMBL/GenBank/DDBJ whole genome shotgun (WGS) entry which is preliminary data.</text>
</comment>
<dbReference type="InterPro" id="IPR000639">
    <property type="entry name" value="Epox_hydrolase-like"/>
</dbReference>
<dbReference type="PANTHER" id="PTHR46438:SF11">
    <property type="entry name" value="LIPASE-RELATED"/>
    <property type="match status" value="1"/>
</dbReference>
<dbReference type="Pfam" id="PF12697">
    <property type="entry name" value="Abhydrolase_6"/>
    <property type="match status" value="1"/>
</dbReference>
<feature type="domain" description="AB hydrolase-1" evidence="1">
    <location>
        <begin position="39"/>
        <end position="272"/>
    </location>
</feature>
<dbReference type="PANTHER" id="PTHR46438">
    <property type="entry name" value="ALPHA/BETA-HYDROLASES SUPERFAMILY PROTEIN"/>
    <property type="match status" value="1"/>
</dbReference>
<dbReference type="PRINTS" id="PR00111">
    <property type="entry name" value="ABHYDROLASE"/>
</dbReference>
<dbReference type="SUPFAM" id="SSF53474">
    <property type="entry name" value="alpha/beta-Hydrolases"/>
    <property type="match status" value="1"/>
</dbReference>
<dbReference type="PRINTS" id="PR00412">
    <property type="entry name" value="EPOXHYDRLASE"/>
</dbReference>
<dbReference type="OrthoDB" id="9797695at2"/>
<keyword evidence="2" id="KW-0378">Hydrolase</keyword>
<dbReference type="Gene3D" id="3.40.50.1820">
    <property type="entry name" value="alpha/beta hydrolase"/>
    <property type="match status" value="1"/>
</dbReference>
<dbReference type="InterPro" id="IPR029058">
    <property type="entry name" value="AB_hydrolase_fold"/>
</dbReference>
<dbReference type="RefSeq" id="WP_113804045.1">
    <property type="nucleotide sequence ID" value="NZ_QOCW01000001.1"/>
</dbReference>
<evidence type="ECO:0000313" key="3">
    <source>
        <dbReference type="Proteomes" id="UP000253314"/>
    </source>
</evidence>
<dbReference type="EMBL" id="QOCW01000001">
    <property type="protein sequence ID" value="RBW71341.1"/>
    <property type="molecule type" value="Genomic_DNA"/>
</dbReference>
<gene>
    <name evidence="2" type="ORF">DS031_00900</name>
</gene>
<evidence type="ECO:0000259" key="1">
    <source>
        <dbReference type="Pfam" id="PF12697"/>
    </source>
</evidence>
<dbReference type="InterPro" id="IPR000073">
    <property type="entry name" value="AB_hydrolase_1"/>
</dbReference>
<dbReference type="Proteomes" id="UP000253314">
    <property type="component" value="Unassembled WGS sequence"/>
</dbReference>
<dbReference type="GO" id="GO:0016787">
    <property type="term" value="F:hydrolase activity"/>
    <property type="evidence" value="ECO:0007669"/>
    <property type="project" value="UniProtKB-KW"/>
</dbReference>
<evidence type="ECO:0000313" key="2">
    <source>
        <dbReference type="EMBL" id="RBW71341.1"/>
    </source>
</evidence>
<reference evidence="2 3" key="1">
    <citation type="submission" date="2018-07" db="EMBL/GenBank/DDBJ databases">
        <title>Lottiidibacillus patelloidae gen. nov., sp. nov., isolated from the intestinal tract of a marine limpet and the reclassification of B. taeanensis BH030017T, B. algicola KMM 3737T and B. hwajinpoensis SW-72T as genus Lottiidibacillus.</title>
        <authorList>
            <person name="Liu R."/>
            <person name="Huang Z."/>
        </authorList>
    </citation>
    <scope>NUCLEOTIDE SEQUENCE [LARGE SCALE GENOMIC DNA]</scope>
    <source>
        <strain evidence="2 3">BH030017</strain>
    </source>
</reference>
<name>A0A366Y552_9BACI</name>